<evidence type="ECO:0000256" key="2">
    <source>
        <dbReference type="RuleBase" id="RU364082"/>
    </source>
</evidence>
<dbReference type="CDD" id="cd05254">
    <property type="entry name" value="dTDP_HR_like_SDR_e"/>
    <property type="match status" value="1"/>
</dbReference>
<dbReference type="Proteomes" id="UP000680866">
    <property type="component" value="Chromosome"/>
</dbReference>
<dbReference type="InterPro" id="IPR029903">
    <property type="entry name" value="RmlD-like-bd"/>
</dbReference>
<keyword evidence="5" id="KW-1185">Reference proteome</keyword>
<dbReference type="Gene3D" id="3.40.50.720">
    <property type="entry name" value="NAD(P)-binding Rossmann-like Domain"/>
    <property type="match status" value="1"/>
</dbReference>
<dbReference type="UniPathway" id="UPA00124"/>
<dbReference type="PANTHER" id="PTHR10491:SF4">
    <property type="entry name" value="METHIONINE ADENOSYLTRANSFERASE 2 SUBUNIT BETA"/>
    <property type="match status" value="1"/>
</dbReference>
<evidence type="ECO:0000259" key="3">
    <source>
        <dbReference type="Pfam" id="PF04321"/>
    </source>
</evidence>
<dbReference type="GO" id="GO:0019305">
    <property type="term" value="P:dTDP-rhamnose biosynthetic process"/>
    <property type="evidence" value="ECO:0007669"/>
    <property type="project" value="UniProtKB-UniPathway"/>
</dbReference>
<proteinExistence type="inferred from homology"/>
<dbReference type="EC" id="1.1.1.133" evidence="2"/>
<comment type="pathway">
    <text evidence="2">Carbohydrate biosynthesis; dTDP-L-rhamnose biosynthesis.</text>
</comment>
<organism evidence="4 5">
    <name type="scientific">Polymorphospora rubra</name>
    <dbReference type="NCBI Taxonomy" id="338584"/>
    <lineage>
        <taxon>Bacteria</taxon>
        <taxon>Bacillati</taxon>
        <taxon>Actinomycetota</taxon>
        <taxon>Actinomycetes</taxon>
        <taxon>Micromonosporales</taxon>
        <taxon>Micromonosporaceae</taxon>
        <taxon>Polymorphospora</taxon>
    </lineage>
</organism>
<reference evidence="4" key="1">
    <citation type="submission" date="2020-08" db="EMBL/GenBank/DDBJ databases">
        <title>Whole genome shotgun sequence of Polymorphospora rubra NBRC 101157.</title>
        <authorList>
            <person name="Komaki H."/>
            <person name="Tamura T."/>
        </authorList>
    </citation>
    <scope>NUCLEOTIDE SEQUENCE</scope>
    <source>
        <strain evidence="4">NBRC 101157</strain>
    </source>
</reference>
<dbReference type="EMBL" id="AP023359">
    <property type="protein sequence ID" value="BCJ69806.1"/>
    <property type="molecule type" value="Genomic_DNA"/>
</dbReference>
<dbReference type="KEGG" id="pry:Prubr_68270"/>
<gene>
    <name evidence="4" type="primary">rmlD</name>
    <name evidence="4" type="ORF">Prubr_68270</name>
</gene>
<dbReference type="GO" id="GO:0008831">
    <property type="term" value="F:dTDP-4-dehydrorhamnose reductase activity"/>
    <property type="evidence" value="ECO:0007669"/>
    <property type="project" value="UniProtKB-EC"/>
</dbReference>
<dbReference type="GO" id="GO:0005829">
    <property type="term" value="C:cytosol"/>
    <property type="evidence" value="ECO:0007669"/>
    <property type="project" value="TreeGrafter"/>
</dbReference>
<dbReference type="NCBIfam" id="TIGR01214">
    <property type="entry name" value="rmlD"/>
    <property type="match status" value="1"/>
</dbReference>
<dbReference type="Pfam" id="PF04321">
    <property type="entry name" value="RmlD_sub_bind"/>
    <property type="match status" value="1"/>
</dbReference>
<feature type="domain" description="RmlD-like substrate binding" evidence="3">
    <location>
        <begin position="1"/>
        <end position="278"/>
    </location>
</feature>
<accession>A0A810N8R8</accession>
<dbReference type="InterPro" id="IPR005913">
    <property type="entry name" value="dTDP_dehydrorham_reduct"/>
</dbReference>
<name>A0A810N8R8_9ACTN</name>
<keyword evidence="2" id="KW-0560">Oxidoreductase</keyword>
<sequence>MTGAGGMLGSDLLAVLGGQAGARVTVTTRADLDVTDAAAVKAAVAGHDLVVNAAGWTDVDRAEACEAEAAEVNGTAVANLATACAATGARLLHVSTDYVFAGDGREPYPEDHPTAPVNAYGRGKLAGEQAVARLLPGDGYVVRTAWLYGEHGRNFVTTMLRLAAERDTLEVVDDQHGQPTWSYALAGRLVALGDAALAGRAPAGIYHGTASGRTTWYGLARAVFGLRGLDPDRIRPTTSERFVRPAARPAFSVLRHDRWRLAGLPPMADWHEQLTEALSGDWPAPH</sequence>
<dbReference type="PANTHER" id="PTHR10491">
    <property type="entry name" value="DTDP-4-DEHYDRORHAMNOSE REDUCTASE"/>
    <property type="match status" value="1"/>
</dbReference>
<comment type="function">
    <text evidence="2">Catalyzes the reduction of dTDP-6-deoxy-L-lyxo-4-hexulose to yield dTDP-L-rhamnose.</text>
</comment>
<dbReference type="AlphaFoldDB" id="A0A810N8R8"/>
<protein>
    <recommendedName>
        <fullName evidence="2">dTDP-4-dehydrorhamnose reductase</fullName>
        <ecNumber evidence="2">1.1.1.133</ecNumber>
    </recommendedName>
</protein>
<dbReference type="InterPro" id="IPR036291">
    <property type="entry name" value="NAD(P)-bd_dom_sf"/>
</dbReference>
<evidence type="ECO:0000256" key="1">
    <source>
        <dbReference type="ARBA" id="ARBA00010944"/>
    </source>
</evidence>
<comment type="similarity">
    <text evidence="1 2">Belongs to the dTDP-4-dehydrorhamnose reductase family.</text>
</comment>
<evidence type="ECO:0000313" key="5">
    <source>
        <dbReference type="Proteomes" id="UP000680866"/>
    </source>
</evidence>
<dbReference type="SUPFAM" id="SSF51735">
    <property type="entry name" value="NAD(P)-binding Rossmann-fold domains"/>
    <property type="match status" value="1"/>
</dbReference>
<evidence type="ECO:0000313" key="4">
    <source>
        <dbReference type="EMBL" id="BCJ69806.1"/>
    </source>
</evidence>
<dbReference type="Gene3D" id="3.90.25.10">
    <property type="entry name" value="UDP-galactose 4-epimerase, domain 1"/>
    <property type="match status" value="1"/>
</dbReference>
<keyword evidence="2" id="KW-0521">NADP</keyword>